<accession>A0A9X2JIE8</accession>
<proteinExistence type="predicted"/>
<comment type="caution">
    <text evidence="2">The sequence shown here is derived from an EMBL/GenBank/DDBJ whole genome shotgun (WGS) entry which is preliminary data.</text>
</comment>
<gene>
    <name evidence="2" type="ORF">NG895_22950</name>
</gene>
<dbReference type="AlphaFoldDB" id="A0A9X2JIE8"/>
<reference evidence="2" key="1">
    <citation type="submission" date="2022-06" db="EMBL/GenBank/DDBJ databases">
        <title>Aeoliella straminimaris, a novel planctomycete from sediments.</title>
        <authorList>
            <person name="Vitorino I.R."/>
            <person name="Lage O.M."/>
        </authorList>
    </citation>
    <scope>NUCLEOTIDE SEQUENCE</scope>
    <source>
        <strain evidence="2">ICT_H6.2</strain>
    </source>
</reference>
<organism evidence="2 3">
    <name type="scientific">Aeoliella straminimaris</name>
    <dbReference type="NCBI Taxonomy" id="2954799"/>
    <lineage>
        <taxon>Bacteria</taxon>
        <taxon>Pseudomonadati</taxon>
        <taxon>Planctomycetota</taxon>
        <taxon>Planctomycetia</taxon>
        <taxon>Pirellulales</taxon>
        <taxon>Lacipirellulaceae</taxon>
        <taxon>Aeoliella</taxon>
    </lineage>
</organism>
<dbReference type="EMBL" id="JAMXLR010000077">
    <property type="protein sequence ID" value="MCO6046766.1"/>
    <property type="molecule type" value="Genomic_DNA"/>
</dbReference>
<evidence type="ECO:0000313" key="3">
    <source>
        <dbReference type="Proteomes" id="UP001155241"/>
    </source>
</evidence>
<sequence length="152" mass="16927">MKRFSKFILLLAALAAIALAIDYWNVTRKENLLSHAVSQIGGRNGSIPLWPLGTEYRITLTSLPTPDQLDQLRIANNMRGWVGIAFENCELAVDDVNRLRANLDRCHLFVVQDGKMSPLDAASTKRTNHPMQPSGDVGRFKVEDQSSPPADR</sequence>
<feature type="compositionally biased region" description="Basic and acidic residues" evidence="1">
    <location>
        <begin position="138"/>
        <end position="152"/>
    </location>
</feature>
<name>A0A9X2JIE8_9BACT</name>
<dbReference type="Proteomes" id="UP001155241">
    <property type="component" value="Unassembled WGS sequence"/>
</dbReference>
<evidence type="ECO:0000313" key="2">
    <source>
        <dbReference type="EMBL" id="MCO6046766.1"/>
    </source>
</evidence>
<feature type="region of interest" description="Disordered" evidence="1">
    <location>
        <begin position="120"/>
        <end position="152"/>
    </location>
</feature>
<dbReference type="RefSeq" id="WP_252854879.1">
    <property type="nucleotide sequence ID" value="NZ_JAMXLR010000077.1"/>
</dbReference>
<evidence type="ECO:0000256" key="1">
    <source>
        <dbReference type="SAM" id="MobiDB-lite"/>
    </source>
</evidence>
<protein>
    <submittedName>
        <fullName evidence="2">Uncharacterized protein</fullName>
    </submittedName>
</protein>
<keyword evidence="3" id="KW-1185">Reference proteome</keyword>